<dbReference type="AlphaFoldDB" id="A0A941DL50"/>
<dbReference type="Pfam" id="PF13480">
    <property type="entry name" value="Acetyltransf_6"/>
    <property type="match status" value="1"/>
</dbReference>
<dbReference type="Gene3D" id="3.40.630.30">
    <property type="match status" value="1"/>
</dbReference>
<sequence length="350" mass="39138">MKYTRIHSSELDQAVIAQWLVLLQSDPLYQSPYYHPAYTQVMASVRKDVYLLLAEQNGSITGILPFHQNNGKTTVVGEGLTDYQGWIRNGVCEPDCTKGLRAAESSRLDFNHVPTAFSEFAPFTWKTSRSLTMNLSGGYAAYQQRLQTGREAGLFKKIETSVRKLGNKIGPVRFVWHSASVSDLQALLAGKSDQFVRTLGPQADIFQTAWIRQSMEMLHSAQAPLFAGVLSGLYAGDVMIAAHFGIRSAHTLHYWFPWYDTRYSEYSPGLILLARCAEAAAQQGLGMIDLGRGEQAYKQRFSTGHISLSEGVLTAPAWRGGLLRAFWKGREQFKSSAFGEQLRSLKKRLR</sequence>
<comment type="caution">
    <text evidence="2">The sequence shown here is derived from an EMBL/GenBank/DDBJ whole genome shotgun (WGS) entry which is preliminary data.</text>
</comment>
<dbReference type="InterPro" id="IPR016181">
    <property type="entry name" value="Acyl_CoA_acyltransferase"/>
</dbReference>
<feature type="domain" description="BioF2-like acetyltransferase" evidence="1">
    <location>
        <begin position="156"/>
        <end position="299"/>
    </location>
</feature>
<reference evidence="2" key="1">
    <citation type="submission" date="2021-04" db="EMBL/GenBank/DDBJ databases">
        <title>novel species isolated from subtropical streams in China.</title>
        <authorList>
            <person name="Lu H."/>
        </authorList>
    </citation>
    <scope>NUCLEOTIDE SEQUENCE</scope>
    <source>
        <strain evidence="2">LFS511W</strain>
    </source>
</reference>
<dbReference type="EMBL" id="JAGSPN010000004">
    <property type="protein sequence ID" value="MBR7781980.1"/>
    <property type="molecule type" value="Genomic_DNA"/>
</dbReference>
<dbReference type="EC" id="2.3.1.-" evidence="2"/>
<keyword evidence="2" id="KW-0808">Transferase</keyword>
<keyword evidence="3" id="KW-1185">Reference proteome</keyword>
<protein>
    <submittedName>
        <fullName evidence="2">GNAT family N-acetyltransferase</fullName>
        <ecNumber evidence="2">2.3.1.-</ecNumber>
    </submittedName>
</protein>
<dbReference type="SUPFAM" id="SSF55729">
    <property type="entry name" value="Acyl-CoA N-acyltransferases (Nat)"/>
    <property type="match status" value="1"/>
</dbReference>
<evidence type="ECO:0000313" key="3">
    <source>
        <dbReference type="Proteomes" id="UP000680067"/>
    </source>
</evidence>
<gene>
    <name evidence="2" type="ORF">KDM89_07500</name>
</gene>
<dbReference type="GO" id="GO:0016746">
    <property type="term" value="F:acyltransferase activity"/>
    <property type="evidence" value="ECO:0007669"/>
    <property type="project" value="UniProtKB-KW"/>
</dbReference>
<evidence type="ECO:0000313" key="2">
    <source>
        <dbReference type="EMBL" id="MBR7781980.1"/>
    </source>
</evidence>
<dbReference type="RefSeq" id="WP_212687327.1">
    <property type="nucleotide sequence ID" value="NZ_JAGSPN010000004.1"/>
</dbReference>
<organism evidence="2 3">
    <name type="scientific">Undibacterium luofuense</name>
    <dbReference type="NCBI Taxonomy" id="2828733"/>
    <lineage>
        <taxon>Bacteria</taxon>
        <taxon>Pseudomonadati</taxon>
        <taxon>Pseudomonadota</taxon>
        <taxon>Betaproteobacteria</taxon>
        <taxon>Burkholderiales</taxon>
        <taxon>Oxalobacteraceae</taxon>
        <taxon>Undibacterium</taxon>
    </lineage>
</organism>
<dbReference type="InterPro" id="IPR038740">
    <property type="entry name" value="BioF2-like_GNAT_dom"/>
</dbReference>
<dbReference type="Proteomes" id="UP000680067">
    <property type="component" value="Unassembled WGS sequence"/>
</dbReference>
<proteinExistence type="predicted"/>
<name>A0A941DL50_9BURK</name>
<keyword evidence="2" id="KW-0012">Acyltransferase</keyword>
<evidence type="ECO:0000259" key="1">
    <source>
        <dbReference type="Pfam" id="PF13480"/>
    </source>
</evidence>
<accession>A0A941DL50</accession>